<evidence type="ECO:0000313" key="3">
    <source>
        <dbReference type="Proteomes" id="UP000245086"/>
    </source>
</evidence>
<name>A0A2P2EDD6_9PROT</name>
<dbReference type="RefSeq" id="WP_133245821.1">
    <property type="nucleotide sequence ID" value="NZ_BFBR01000010.1"/>
</dbReference>
<accession>A0A2P2EDD6</accession>
<feature type="region of interest" description="Disordered" evidence="1">
    <location>
        <begin position="148"/>
        <end position="172"/>
    </location>
</feature>
<dbReference type="AlphaFoldDB" id="A0A2P2EDD6"/>
<sequence>MEVSSISKVIIATGLVALSGCAMPFGSRSTVERDWSCRPSPTGPCRSMQTIDGEISAANPAEGGNVPASTGGYDRRSFQQAIVPGSTRSGERLLTVRVEGYADARGVYHDPSTMRVVVTDPEWVKPETIRPAGEVAAKLDDVATRPLSATGTRVSPGEVRLPAVDGTTASPEPRRVSWFQRVFGGGKTHD</sequence>
<evidence type="ECO:0000313" key="2">
    <source>
        <dbReference type="EMBL" id="GBF59083.1"/>
    </source>
</evidence>
<reference evidence="2 3" key="1">
    <citation type="journal article" date="2018" name="Genome Announc.">
        <title>Draft Genome Sequence of "Candidatus Phycosocius bacilliformis," an Alphaproteobacterial Ectosymbiont of the Hydrocarbon-Producing Green Alga Botryococcus braunii.</title>
        <authorList>
            <person name="Tanabe Y."/>
            <person name="Yamaguchi H."/>
            <person name="Watanabe M.M."/>
        </authorList>
    </citation>
    <scope>NUCLEOTIDE SEQUENCE [LARGE SCALE GENOMIC DNA]</scope>
    <source>
        <strain evidence="2 3">BOTRYCO-2</strain>
    </source>
</reference>
<dbReference type="Proteomes" id="UP000245086">
    <property type="component" value="Unassembled WGS sequence"/>
</dbReference>
<organism evidence="2 3">
    <name type="scientific">Candidatus Phycosocius bacilliformis</name>
    <dbReference type="NCBI Taxonomy" id="1445552"/>
    <lineage>
        <taxon>Bacteria</taxon>
        <taxon>Pseudomonadati</taxon>
        <taxon>Pseudomonadota</taxon>
        <taxon>Alphaproteobacteria</taxon>
        <taxon>Caulobacterales</taxon>
        <taxon>Caulobacterales incertae sedis</taxon>
        <taxon>Candidatus Phycosocius</taxon>
    </lineage>
</organism>
<evidence type="ECO:0000256" key="1">
    <source>
        <dbReference type="SAM" id="MobiDB-lite"/>
    </source>
</evidence>
<proteinExistence type="predicted"/>
<dbReference type="EMBL" id="BFBR01000010">
    <property type="protein sequence ID" value="GBF59083.1"/>
    <property type="molecule type" value="Genomic_DNA"/>
</dbReference>
<comment type="caution">
    <text evidence="2">The sequence shown here is derived from an EMBL/GenBank/DDBJ whole genome shotgun (WGS) entry which is preliminary data.</text>
</comment>
<protein>
    <submittedName>
        <fullName evidence="2">Uncharacterized protein</fullName>
    </submittedName>
</protein>
<keyword evidence="3" id="KW-1185">Reference proteome</keyword>
<gene>
    <name evidence="2" type="ORF">PbB2_02775</name>
</gene>